<dbReference type="STRING" id="108003.B1C78_10605"/>
<dbReference type="Gene3D" id="3.10.180.10">
    <property type="entry name" value="2,3-Dihydroxybiphenyl 1,2-Dioxygenase, domain 1"/>
    <property type="match status" value="1"/>
</dbReference>
<reference evidence="1 2" key="1">
    <citation type="submission" date="2017-02" db="EMBL/GenBank/DDBJ databases">
        <title>Genomic diversity within the haloalkaliphilic genus Thioalkalivibrio.</title>
        <authorList>
            <person name="Ahn A.-C."/>
            <person name="Meier-Kolthoff J."/>
            <person name="Overmars L."/>
            <person name="Richter M."/>
            <person name="Woyke T."/>
            <person name="Sorokin D.Y."/>
            <person name="Muyzer G."/>
        </authorList>
    </citation>
    <scope>NUCLEOTIDE SEQUENCE [LARGE SCALE GENOMIC DNA]</scope>
    <source>
        <strain evidence="1 2">ALJD</strain>
    </source>
</reference>
<dbReference type="EMBL" id="MVBK01000059">
    <property type="protein sequence ID" value="OOG23724.1"/>
    <property type="molecule type" value="Genomic_DNA"/>
</dbReference>
<protein>
    <recommendedName>
        <fullName evidence="3">VOC domain-containing protein</fullName>
    </recommendedName>
</protein>
<name>A0A1V3NFE6_9GAMM</name>
<evidence type="ECO:0000313" key="1">
    <source>
        <dbReference type="EMBL" id="OOG23724.1"/>
    </source>
</evidence>
<dbReference type="RefSeq" id="WP_077279124.1">
    <property type="nucleotide sequence ID" value="NZ_MVBK01000059.1"/>
</dbReference>
<proteinExistence type="predicted"/>
<gene>
    <name evidence="1" type="ORF">B1C78_10605</name>
</gene>
<evidence type="ECO:0000313" key="2">
    <source>
        <dbReference type="Proteomes" id="UP000189462"/>
    </source>
</evidence>
<sequence>MADKPVFRGGRNIAMKVPPHLYDATVRFYRDVIGLPVIEAPSAVFEFGACRLWIDSVDGVSQAELWLELNTDNVKAAAAHLKSAGVVRRDEIEPLPEGFEGYWISSPASIIHLVCPPGEGD</sequence>
<dbReference type="AlphaFoldDB" id="A0A1V3NFE6"/>
<evidence type="ECO:0008006" key="3">
    <source>
        <dbReference type="Google" id="ProtNLM"/>
    </source>
</evidence>
<organism evidence="1 2">
    <name type="scientific">Thioalkalivibrio denitrificans</name>
    <dbReference type="NCBI Taxonomy" id="108003"/>
    <lineage>
        <taxon>Bacteria</taxon>
        <taxon>Pseudomonadati</taxon>
        <taxon>Pseudomonadota</taxon>
        <taxon>Gammaproteobacteria</taxon>
        <taxon>Chromatiales</taxon>
        <taxon>Ectothiorhodospiraceae</taxon>
        <taxon>Thioalkalivibrio</taxon>
    </lineage>
</organism>
<keyword evidence="2" id="KW-1185">Reference proteome</keyword>
<dbReference type="OrthoDB" id="2871523at2"/>
<dbReference type="SUPFAM" id="SSF54593">
    <property type="entry name" value="Glyoxalase/Bleomycin resistance protein/Dihydroxybiphenyl dioxygenase"/>
    <property type="match status" value="1"/>
</dbReference>
<dbReference type="Proteomes" id="UP000189462">
    <property type="component" value="Unassembled WGS sequence"/>
</dbReference>
<accession>A0A1V3NFE6</accession>
<dbReference type="InterPro" id="IPR029068">
    <property type="entry name" value="Glyas_Bleomycin-R_OHBP_Dase"/>
</dbReference>
<comment type="caution">
    <text evidence="1">The sequence shown here is derived from an EMBL/GenBank/DDBJ whole genome shotgun (WGS) entry which is preliminary data.</text>
</comment>